<evidence type="ECO:0000256" key="3">
    <source>
        <dbReference type="ARBA" id="ARBA00014376"/>
    </source>
</evidence>
<dbReference type="Pfam" id="PF00460">
    <property type="entry name" value="Flg_bb_rod"/>
    <property type="match status" value="1"/>
</dbReference>
<evidence type="ECO:0000256" key="2">
    <source>
        <dbReference type="ARBA" id="ARBA00009677"/>
    </source>
</evidence>
<comment type="subcellular location">
    <subcellularLocation>
        <location evidence="1 6">Bacterial flagellum basal body</location>
    </subcellularLocation>
</comment>
<comment type="function">
    <text evidence="5 6">Structural component of flagellum, the bacterial motility apparatus. Part of the rod structure of flagellar basal body.</text>
</comment>
<evidence type="ECO:0000256" key="1">
    <source>
        <dbReference type="ARBA" id="ARBA00004117"/>
    </source>
</evidence>
<protein>
    <recommendedName>
        <fullName evidence="3 6">Flagellar basal body rod protein FlgB</fullName>
    </recommendedName>
</protein>
<evidence type="ECO:0000313" key="9">
    <source>
        <dbReference type="Proteomes" id="UP000252174"/>
    </source>
</evidence>
<comment type="similarity">
    <text evidence="2 6">Belongs to the flagella basal body rod proteins family.</text>
</comment>
<keyword evidence="9" id="KW-1185">Reference proteome</keyword>
<dbReference type="InterPro" id="IPR019776">
    <property type="entry name" value="Flagellar_basal_body_rod_CS"/>
</dbReference>
<keyword evidence="4 6" id="KW-0975">Bacterial flagellum</keyword>
<sequence length="156" mass="16414">MLNKMTQSLDFQGQALLLRAERQRVLASNIANADTPGYTARDFPFADALRAASGAASSGATVRLELPVQASAGAADAGVSDPRHIPLPLAQVGGLGSGVVGEKLGYAVQTEPSLDNNSVDLDRERANFVDNAVRYEATLRFINSQAKTMLSAIQGQ</sequence>
<name>A0A369APH8_9BURK</name>
<keyword evidence="8" id="KW-0282">Flagellum</keyword>
<dbReference type="InterPro" id="IPR001444">
    <property type="entry name" value="Flag_bb_rod_N"/>
</dbReference>
<comment type="caution">
    <text evidence="8">The sequence shown here is derived from an EMBL/GenBank/DDBJ whole genome shotgun (WGS) entry which is preliminary data.</text>
</comment>
<evidence type="ECO:0000259" key="7">
    <source>
        <dbReference type="Pfam" id="PF00460"/>
    </source>
</evidence>
<accession>A0A369APH8</accession>
<evidence type="ECO:0000256" key="6">
    <source>
        <dbReference type="PIRNR" id="PIRNR002889"/>
    </source>
</evidence>
<dbReference type="PANTHER" id="PTHR30435">
    <property type="entry name" value="FLAGELLAR PROTEIN"/>
    <property type="match status" value="1"/>
</dbReference>
<proteinExistence type="inferred from homology"/>
<evidence type="ECO:0000256" key="5">
    <source>
        <dbReference type="ARBA" id="ARBA00024934"/>
    </source>
</evidence>
<organism evidence="8 9">
    <name type="scientific">Extensimonas vulgaris</name>
    <dbReference type="NCBI Taxonomy" id="1031594"/>
    <lineage>
        <taxon>Bacteria</taxon>
        <taxon>Pseudomonadati</taxon>
        <taxon>Pseudomonadota</taxon>
        <taxon>Betaproteobacteria</taxon>
        <taxon>Burkholderiales</taxon>
        <taxon>Comamonadaceae</taxon>
        <taxon>Extensimonas</taxon>
    </lineage>
</organism>
<dbReference type="PIRSF" id="PIRSF002889">
    <property type="entry name" value="Rod_FlgB"/>
    <property type="match status" value="1"/>
</dbReference>
<feature type="domain" description="Flagellar basal body rod protein N-terminal" evidence="7">
    <location>
        <begin position="9"/>
        <end position="39"/>
    </location>
</feature>
<dbReference type="GO" id="GO:0071973">
    <property type="term" value="P:bacterial-type flagellum-dependent cell motility"/>
    <property type="evidence" value="ECO:0007669"/>
    <property type="project" value="InterPro"/>
</dbReference>
<keyword evidence="8" id="KW-0969">Cilium</keyword>
<dbReference type="OrthoDB" id="9788334at2"/>
<dbReference type="AlphaFoldDB" id="A0A369APH8"/>
<reference evidence="8 9" key="1">
    <citation type="submission" date="2018-07" db="EMBL/GenBank/DDBJ databases">
        <title>Genomic Encyclopedia of Type Strains, Phase IV (KMG-IV): sequencing the most valuable type-strain genomes for metagenomic binning, comparative biology and taxonomic classification.</title>
        <authorList>
            <person name="Goeker M."/>
        </authorList>
    </citation>
    <scope>NUCLEOTIDE SEQUENCE [LARGE SCALE GENOMIC DNA]</scope>
    <source>
        <strain evidence="8 9">DSM 100911</strain>
    </source>
</reference>
<dbReference type="Proteomes" id="UP000252174">
    <property type="component" value="Unassembled WGS sequence"/>
</dbReference>
<keyword evidence="8" id="KW-0966">Cell projection</keyword>
<dbReference type="GO" id="GO:0030694">
    <property type="term" value="C:bacterial-type flagellum basal body, rod"/>
    <property type="evidence" value="ECO:0007669"/>
    <property type="project" value="InterPro"/>
</dbReference>
<dbReference type="PROSITE" id="PS00588">
    <property type="entry name" value="FLAGELLA_BB_ROD"/>
    <property type="match status" value="1"/>
</dbReference>
<evidence type="ECO:0000313" key="8">
    <source>
        <dbReference type="EMBL" id="RCX10963.1"/>
    </source>
</evidence>
<gene>
    <name evidence="8" type="ORF">DFR45_102365</name>
</gene>
<dbReference type="InterPro" id="IPR006300">
    <property type="entry name" value="FlgB"/>
</dbReference>
<dbReference type="EMBL" id="QPJU01000002">
    <property type="protein sequence ID" value="RCX10963.1"/>
    <property type="molecule type" value="Genomic_DNA"/>
</dbReference>
<comment type="subunit">
    <text evidence="6">The basal body constitutes a major portion of the flagellar organelle and consists of a number of rings mounted on a central rod.</text>
</comment>
<dbReference type="RefSeq" id="WP_114482532.1">
    <property type="nucleotide sequence ID" value="NZ_QPJU01000002.1"/>
</dbReference>
<evidence type="ECO:0000256" key="4">
    <source>
        <dbReference type="ARBA" id="ARBA00023143"/>
    </source>
</evidence>
<dbReference type="PANTHER" id="PTHR30435:SF12">
    <property type="entry name" value="FLAGELLAR BASAL BODY ROD PROTEIN FLGB"/>
    <property type="match status" value="1"/>
</dbReference>